<dbReference type="GO" id="GO:0070936">
    <property type="term" value="P:protein K48-linked ubiquitination"/>
    <property type="evidence" value="ECO:0007669"/>
    <property type="project" value="TreeGrafter"/>
</dbReference>
<comment type="subcellular location">
    <subcellularLocation>
        <location evidence="3">Endosome</location>
    </subcellularLocation>
    <subcellularLocation>
        <location evidence="4">Lysosome</location>
    </subcellularLocation>
    <subcellularLocation>
        <location evidence="2">Membrane</location>
        <topology evidence="2">Peripheral membrane protein</topology>
    </subcellularLocation>
</comment>
<evidence type="ECO:0000256" key="6">
    <source>
        <dbReference type="ARBA" id="ARBA00012483"/>
    </source>
</evidence>
<evidence type="ECO:0000256" key="11">
    <source>
        <dbReference type="ARBA" id="ARBA00022771"/>
    </source>
</evidence>
<accession>K0KUZ9</accession>
<dbReference type="STRING" id="1206466.K0KUZ9"/>
<evidence type="ECO:0000256" key="15">
    <source>
        <dbReference type="ARBA" id="ARBA00023228"/>
    </source>
</evidence>
<dbReference type="SMART" id="SM00064">
    <property type="entry name" value="FYVE"/>
    <property type="match status" value="1"/>
</dbReference>
<dbReference type="SUPFAM" id="SSF57850">
    <property type="entry name" value="RING/U-box"/>
    <property type="match status" value="1"/>
</dbReference>
<evidence type="ECO:0000256" key="13">
    <source>
        <dbReference type="ARBA" id="ARBA00022833"/>
    </source>
</evidence>
<evidence type="ECO:0000256" key="12">
    <source>
        <dbReference type="ARBA" id="ARBA00022786"/>
    </source>
</evidence>
<feature type="domain" description="FYVE-type" evidence="19">
    <location>
        <begin position="19"/>
        <end position="92"/>
    </location>
</feature>
<dbReference type="EC" id="2.3.2.27" evidence="6"/>
<dbReference type="AlphaFoldDB" id="K0KUZ9"/>
<dbReference type="GO" id="GO:0008270">
    <property type="term" value="F:zinc ion binding"/>
    <property type="evidence" value="ECO:0007669"/>
    <property type="project" value="UniProtKB-KW"/>
</dbReference>
<evidence type="ECO:0000256" key="1">
    <source>
        <dbReference type="ARBA" id="ARBA00000900"/>
    </source>
</evidence>
<keyword evidence="9" id="KW-0479">Metal-binding</keyword>
<evidence type="ECO:0000256" key="14">
    <source>
        <dbReference type="ARBA" id="ARBA00023136"/>
    </source>
</evidence>
<dbReference type="CDD" id="cd16489">
    <property type="entry name" value="mRING-CH-C4HC2H_ZNRF"/>
    <property type="match status" value="1"/>
</dbReference>
<keyword evidence="16" id="KW-0449">Lipoprotein</keyword>
<name>K0KUZ9_WICCF</name>
<dbReference type="SMART" id="SM00184">
    <property type="entry name" value="RING"/>
    <property type="match status" value="2"/>
</dbReference>
<dbReference type="Proteomes" id="UP000009328">
    <property type="component" value="Unassembled WGS sequence"/>
</dbReference>
<dbReference type="PROSITE" id="PS50178">
    <property type="entry name" value="ZF_FYVE"/>
    <property type="match status" value="1"/>
</dbReference>
<evidence type="ECO:0000256" key="7">
    <source>
        <dbReference type="ARBA" id="ARBA00022679"/>
    </source>
</evidence>
<dbReference type="PROSITE" id="PS50089">
    <property type="entry name" value="ZF_RING_2"/>
    <property type="match status" value="1"/>
</dbReference>
<dbReference type="InterPro" id="IPR001841">
    <property type="entry name" value="Znf_RING"/>
</dbReference>
<dbReference type="PANTHER" id="PTHR46661:SF4">
    <property type="entry name" value="RING-TYPE DOMAIN-CONTAINING PROTEIN"/>
    <property type="match status" value="1"/>
</dbReference>
<keyword evidence="13" id="KW-0862">Zinc</keyword>
<dbReference type="SUPFAM" id="SSF57903">
    <property type="entry name" value="FYVE/PHD zinc finger"/>
    <property type="match status" value="1"/>
</dbReference>
<dbReference type="InParanoid" id="K0KUZ9"/>
<proteinExistence type="predicted"/>
<evidence type="ECO:0000256" key="8">
    <source>
        <dbReference type="ARBA" id="ARBA00022707"/>
    </source>
</evidence>
<dbReference type="PANTHER" id="PTHR46661">
    <property type="entry name" value="E3 UBIQUITIN-PROTEIN LIGASE ZNRF1-LIKE PROTEIN"/>
    <property type="match status" value="1"/>
</dbReference>
<evidence type="ECO:0000256" key="5">
    <source>
        <dbReference type="ARBA" id="ARBA00004906"/>
    </source>
</evidence>
<dbReference type="Pfam" id="PF01363">
    <property type="entry name" value="FYVE"/>
    <property type="match status" value="1"/>
</dbReference>
<reference evidence="20 21" key="1">
    <citation type="journal article" date="2012" name="Eukaryot. Cell">
        <title>Draft genome sequence of Wickerhamomyces ciferrii NRRL Y-1031 F-60-10.</title>
        <authorList>
            <person name="Schneider J."/>
            <person name="Andrea H."/>
            <person name="Blom J."/>
            <person name="Jaenicke S."/>
            <person name="Ruckert C."/>
            <person name="Schorsch C."/>
            <person name="Szczepanowski R."/>
            <person name="Farwick M."/>
            <person name="Goesmann A."/>
            <person name="Puhler A."/>
            <person name="Schaffer S."/>
            <person name="Tauch A."/>
            <person name="Kohler T."/>
            <person name="Brinkrolf K."/>
        </authorList>
    </citation>
    <scope>NUCLEOTIDE SEQUENCE [LARGE SCALE GENOMIC DNA]</scope>
    <source>
        <strain evidence="21">ATCC 14091 / BCRC 22168 / CBS 111 / JCM 3599 / NBRC 0793 / NRRL Y-1031 F-60-10</strain>
    </source>
</reference>
<dbReference type="eggNOG" id="KOG1729">
    <property type="taxonomic scope" value="Eukaryota"/>
</dbReference>
<dbReference type="InterPro" id="IPR051878">
    <property type="entry name" value="ZNRF_ubiq-protein_ligase"/>
</dbReference>
<dbReference type="Gene3D" id="3.30.40.10">
    <property type="entry name" value="Zinc/RING finger domain, C3HC4 (zinc finger)"/>
    <property type="match status" value="2"/>
</dbReference>
<dbReference type="InterPro" id="IPR017455">
    <property type="entry name" value="Znf_FYVE-rel"/>
</dbReference>
<evidence type="ECO:0000256" key="17">
    <source>
        <dbReference type="PROSITE-ProRule" id="PRU00175"/>
    </source>
</evidence>
<sequence>MSDTHSSRTRSEIPIWQPDEEVNSCYLCNKEFTFFFRRHHCRKCGNVVCGDCSNTRTSYEPGTHVVTPSSQIYMESPLVPHRTCDVCVQQLALESSLRDSFMTTATSPVEVPQRSTIKDSSTQRTIDINDDSDQERERCPICNKNLQKQTENEREDHINTCLINAEFSGSPEQFRSNRMLVYYIPFPDPKKVVVSCSDASTSTLQQNTTHHNDEKLIGEDECVICLEDSKPGDKVGRLECLCVFHYKCIKNWFKRKGPGDCPVHAVHQ</sequence>
<evidence type="ECO:0000256" key="16">
    <source>
        <dbReference type="ARBA" id="ARBA00023288"/>
    </source>
</evidence>
<comment type="catalytic activity">
    <reaction evidence="1">
        <text>S-ubiquitinyl-[E2 ubiquitin-conjugating enzyme]-L-cysteine + [acceptor protein]-L-lysine = [E2 ubiquitin-conjugating enzyme]-L-cysteine + N(6)-ubiquitinyl-[acceptor protein]-L-lysine.</text>
        <dbReference type="EC" id="2.3.2.27"/>
    </reaction>
</comment>
<dbReference type="InterPro" id="IPR013083">
    <property type="entry name" value="Znf_RING/FYVE/PHD"/>
</dbReference>
<keyword evidence="14" id="KW-0472">Membrane</keyword>
<gene>
    <name evidence="20" type="ORF">BN7_4831</name>
</gene>
<dbReference type="Pfam" id="PF13639">
    <property type="entry name" value="zf-RING_2"/>
    <property type="match status" value="1"/>
</dbReference>
<evidence type="ECO:0000259" key="18">
    <source>
        <dbReference type="PROSITE" id="PS50089"/>
    </source>
</evidence>
<organism evidence="20 21">
    <name type="scientific">Wickerhamomyces ciferrii (strain ATCC 14091 / BCRC 22168 / CBS 111 / JCM 3599 / NBRC 0793 / NRRL Y-1031 F-60-10)</name>
    <name type="common">Yeast</name>
    <name type="synonym">Pichia ciferrii</name>
    <dbReference type="NCBI Taxonomy" id="1206466"/>
    <lineage>
        <taxon>Eukaryota</taxon>
        <taxon>Fungi</taxon>
        <taxon>Dikarya</taxon>
        <taxon>Ascomycota</taxon>
        <taxon>Saccharomycotina</taxon>
        <taxon>Saccharomycetes</taxon>
        <taxon>Phaffomycetales</taxon>
        <taxon>Wickerhamomycetaceae</taxon>
        <taxon>Wickerhamomyces</taxon>
    </lineage>
</organism>
<keyword evidence="8" id="KW-0519">Myristate</keyword>
<dbReference type="GO" id="GO:0032266">
    <property type="term" value="F:phosphatidylinositol-3-phosphate binding"/>
    <property type="evidence" value="ECO:0007669"/>
    <property type="project" value="UniProtKB-ARBA"/>
</dbReference>
<dbReference type="GO" id="GO:0043161">
    <property type="term" value="P:proteasome-mediated ubiquitin-dependent protein catabolic process"/>
    <property type="evidence" value="ECO:0007669"/>
    <property type="project" value="TreeGrafter"/>
</dbReference>
<keyword evidence="11 17" id="KW-0863">Zinc-finger</keyword>
<evidence type="ECO:0000256" key="10">
    <source>
        <dbReference type="ARBA" id="ARBA00022753"/>
    </source>
</evidence>
<evidence type="ECO:0000313" key="20">
    <source>
        <dbReference type="EMBL" id="CCH45249.1"/>
    </source>
</evidence>
<evidence type="ECO:0000256" key="4">
    <source>
        <dbReference type="ARBA" id="ARBA00004371"/>
    </source>
</evidence>
<dbReference type="HOGENOM" id="CLU_069851_0_0_1"/>
<dbReference type="GO" id="GO:0061630">
    <property type="term" value="F:ubiquitin protein ligase activity"/>
    <property type="evidence" value="ECO:0007669"/>
    <property type="project" value="UniProtKB-EC"/>
</dbReference>
<dbReference type="GO" id="GO:0005768">
    <property type="term" value="C:endosome"/>
    <property type="evidence" value="ECO:0007669"/>
    <property type="project" value="UniProtKB-SubCell"/>
</dbReference>
<keyword evidence="15" id="KW-0458">Lysosome</keyword>
<feature type="domain" description="RING-type" evidence="18">
    <location>
        <begin position="222"/>
        <end position="264"/>
    </location>
</feature>
<keyword evidence="7" id="KW-0808">Transferase</keyword>
<dbReference type="EMBL" id="CAIF01000186">
    <property type="protein sequence ID" value="CCH45249.1"/>
    <property type="molecule type" value="Genomic_DNA"/>
</dbReference>
<evidence type="ECO:0000259" key="19">
    <source>
        <dbReference type="PROSITE" id="PS50178"/>
    </source>
</evidence>
<evidence type="ECO:0000313" key="21">
    <source>
        <dbReference type="Proteomes" id="UP000009328"/>
    </source>
</evidence>
<keyword evidence="21" id="KW-1185">Reference proteome</keyword>
<dbReference type="FunCoup" id="K0KUZ9">
    <property type="interactions" value="22"/>
</dbReference>
<dbReference type="InterPro" id="IPR000306">
    <property type="entry name" value="Znf_FYVE"/>
</dbReference>
<keyword evidence="10" id="KW-0967">Endosome</keyword>
<comment type="caution">
    <text evidence="20">The sequence shown here is derived from an EMBL/GenBank/DDBJ whole genome shotgun (WGS) entry which is preliminary data.</text>
</comment>
<dbReference type="InterPro" id="IPR011011">
    <property type="entry name" value="Znf_FYVE_PHD"/>
</dbReference>
<protein>
    <recommendedName>
        <fullName evidence="6">RING-type E3 ubiquitin transferase</fullName>
        <ecNumber evidence="6">2.3.2.27</ecNumber>
    </recommendedName>
</protein>
<evidence type="ECO:0000256" key="9">
    <source>
        <dbReference type="ARBA" id="ARBA00022723"/>
    </source>
</evidence>
<evidence type="ECO:0000256" key="2">
    <source>
        <dbReference type="ARBA" id="ARBA00004170"/>
    </source>
</evidence>
<keyword evidence="12" id="KW-0833">Ubl conjugation pathway</keyword>
<dbReference type="GO" id="GO:0098588">
    <property type="term" value="C:bounding membrane of organelle"/>
    <property type="evidence" value="ECO:0007669"/>
    <property type="project" value="UniProtKB-ARBA"/>
</dbReference>
<evidence type="ECO:0000256" key="3">
    <source>
        <dbReference type="ARBA" id="ARBA00004177"/>
    </source>
</evidence>
<comment type="pathway">
    <text evidence="5">Protein modification; protein ubiquitination.</text>
</comment>